<evidence type="ECO:0000256" key="6">
    <source>
        <dbReference type="ARBA" id="ARBA00022763"/>
    </source>
</evidence>
<keyword evidence="5 14" id="KW-0255">Endonuclease</keyword>
<dbReference type="Gene3D" id="3.40.50.10130">
    <property type="match status" value="1"/>
</dbReference>
<evidence type="ECO:0000256" key="10">
    <source>
        <dbReference type="ARBA" id="ARBA00023204"/>
    </source>
</evidence>
<comment type="cofactor">
    <cofactor evidence="1">
        <name>Mg(2+)</name>
        <dbReference type="ChEBI" id="CHEBI:18420"/>
    </cofactor>
</comment>
<proteinExistence type="predicted"/>
<evidence type="ECO:0000256" key="4">
    <source>
        <dbReference type="ARBA" id="ARBA00022723"/>
    </source>
</evidence>
<keyword evidence="11" id="KW-0539">Nucleus</keyword>
<dbReference type="EMBL" id="KQ978592">
    <property type="protein sequence ID" value="KYN29952.1"/>
    <property type="molecule type" value="Genomic_DNA"/>
</dbReference>
<dbReference type="GO" id="GO:0048476">
    <property type="term" value="C:Holliday junction resolvase complex"/>
    <property type="evidence" value="ECO:0007669"/>
    <property type="project" value="InterPro"/>
</dbReference>
<dbReference type="InterPro" id="IPR033310">
    <property type="entry name" value="Mms4/EME1/EME2"/>
</dbReference>
<evidence type="ECO:0000313" key="15">
    <source>
        <dbReference type="Proteomes" id="UP000078492"/>
    </source>
</evidence>
<evidence type="ECO:0000256" key="2">
    <source>
        <dbReference type="ARBA" id="ARBA00004123"/>
    </source>
</evidence>
<sequence length="454" mass="52160">MSNVIVLSDSDESISLSPVTNEHDKIELEIRGKYWDASNNFDFPEMLFCREIVESSTLQGDSNLNADIGYKHTEKSSISDSENRVNRTSRKATVSKKDKATLREERSRRQQALAREKTLKGIEKKMLKDMKPGECIKFMEVYLDRGIDSVASREEIESALQNAGIKFNVTTEKIPNSITWRRNVKEDYIGENNDVRTRRSVQMEEYAIVIWSNYKAVKHVAKGTFCTSVSDYKALIPNYNMTLVICGMEEYFAYWKKQKSDQNPGSKRSRYNDKGNQQFNTLPIISRQQLEMCLTEIQIVVKCSSRLIENLQDLALMICQYTKSISEIPYKLQKRGNQEGKFDWYVMGDNKNTVRVDKDGNGLKRLWQQQLCQFNLSSLEVSEAICTVYPSPIQLIKTYRNYTPDEGMNLLKDISIRRAAGPLTAVRKIGPEFSKKMYIMFTSQNGNALLGTEV</sequence>
<dbReference type="InterPro" id="IPR042530">
    <property type="entry name" value="EME1/EME2_C"/>
</dbReference>
<dbReference type="Proteomes" id="UP000078492">
    <property type="component" value="Unassembled WGS sequence"/>
</dbReference>
<keyword evidence="12" id="KW-0469">Meiosis</keyword>
<organism evidence="14 15">
    <name type="scientific">Trachymyrmex cornetzi</name>
    <dbReference type="NCBI Taxonomy" id="471704"/>
    <lineage>
        <taxon>Eukaryota</taxon>
        <taxon>Metazoa</taxon>
        <taxon>Ecdysozoa</taxon>
        <taxon>Arthropoda</taxon>
        <taxon>Hexapoda</taxon>
        <taxon>Insecta</taxon>
        <taxon>Pterygota</taxon>
        <taxon>Neoptera</taxon>
        <taxon>Endopterygota</taxon>
        <taxon>Hymenoptera</taxon>
        <taxon>Apocrita</taxon>
        <taxon>Aculeata</taxon>
        <taxon>Formicoidea</taxon>
        <taxon>Formicidae</taxon>
        <taxon>Myrmicinae</taxon>
        <taxon>Trachymyrmex</taxon>
    </lineage>
</organism>
<feature type="region of interest" description="Disordered" evidence="13">
    <location>
        <begin position="75"/>
        <end position="111"/>
    </location>
</feature>
<dbReference type="STRING" id="471704.A0A151JRI3"/>
<protein>
    <submittedName>
        <fullName evidence="14">Crossover junction endonuclease EME1</fullName>
    </submittedName>
</protein>
<evidence type="ECO:0000256" key="1">
    <source>
        <dbReference type="ARBA" id="ARBA00001946"/>
    </source>
</evidence>
<feature type="compositionally biased region" description="Basic and acidic residues" evidence="13">
    <location>
        <begin position="75"/>
        <end position="85"/>
    </location>
</feature>
<evidence type="ECO:0000256" key="5">
    <source>
        <dbReference type="ARBA" id="ARBA00022759"/>
    </source>
</evidence>
<dbReference type="GO" id="GO:0031573">
    <property type="term" value="P:mitotic intra-S DNA damage checkpoint signaling"/>
    <property type="evidence" value="ECO:0007669"/>
    <property type="project" value="TreeGrafter"/>
</dbReference>
<dbReference type="AlphaFoldDB" id="A0A151JRI3"/>
<keyword evidence="3" id="KW-0540">Nuclease</keyword>
<keyword evidence="8" id="KW-0460">Magnesium</keyword>
<dbReference type="PANTHER" id="PTHR21077">
    <property type="entry name" value="EME1 PROTEIN"/>
    <property type="match status" value="1"/>
</dbReference>
<keyword evidence="9" id="KW-0233">DNA recombination</keyword>
<evidence type="ECO:0000313" key="14">
    <source>
        <dbReference type="EMBL" id="KYN29952.1"/>
    </source>
</evidence>
<evidence type="ECO:0000256" key="9">
    <source>
        <dbReference type="ARBA" id="ARBA00023172"/>
    </source>
</evidence>
<dbReference type="GO" id="GO:0006302">
    <property type="term" value="P:double-strand break repair"/>
    <property type="evidence" value="ECO:0007669"/>
    <property type="project" value="TreeGrafter"/>
</dbReference>
<evidence type="ECO:0000256" key="13">
    <source>
        <dbReference type="SAM" id="MobiDB-lite"/>
    </source>
</evidence>
<keyword evidence="6" id="KW-0227">DNA damage</keyword>
<evidence type="ECO:0000256" key="11">
    <source>
        <dbReference type="ARBA" id="ARBA00023242"/>
    </source>
</evidence>
<keyword evidence="7" id="KW-0378">Hydrolase</keyword>
<dbReference type="GO" id="GO:0046872">
    <property type="term" value="F:metal ion binding"/>
    <property type="evidence" value="ECO:0007669"/>
    <property type="project" value="UniProtKB-KW"/>
</dbReference>
<dbReference type="InterPro" id="IPR047524">
    <property type="entry name" value="XPF_nuclease_EME1_plant/arthr"/>
</dbReference>
<evidence type="ECO:0000256" key="7">
    <source>
        <dbReference type="ARBA" id="ARBA00022801"/>
    </source>
</evidence>
<keyword evidence="10" id="KW-0234">DNA repair</keyword>
<dbReference type="GO" id="GO:0000712">
    <property type="term" value="P:resolution of meiotic recombination intermediates"/>
    <property type="evidence" value="ECO:0007669"/>
    <property type="project" value="TreeGrafter"/>
</dbReference>
<dbReference type="GO" id="GO:0005634">
    <property type="term" value="C:nucleus"/>
    <property type="evidence" value="ECO:0007669"/>
    <property type="project" value="UniProtKB-SubCell"/>
</dbReference>
<dbReference type="PANTHER" id="PTHR21077:SF5">
    <property type="entry name" value="CROSSOVER JUNCTION ENDONUCLEASE MMS4"/>
    <property type="match status" value="1"/>
</dbReference>
<keyword evidence="4" id="KW-0479">Metal-binding</keyword>
<reference evidence="14 15" key="1">
    <citation type="submission" date="2015-09" db="EMBL/GenBank/DDBJ databases">
        <title>Trachymyrmex cornetzi WGS genome.</title>
        <authorList>
            <person name="Nygaard S."/>
            <person name="Hu H."/>
            <person name="Boomsma J."/>
            <person name="Zhang G."/>
        </authorList>
    </citation>
    <scope>NUCLEOTIDE SEQUENCE [LARGE SCALE GENOMIC DNA]</scope>
    <source>
        <strain evidence="14">Tcor2-1</strain>
        <tissue evidence="14">Whole body</tissue>
    </source>
</reference>
<evidence type="ECO:0000256" key="3">
    <source>
        <dbReference type="ARBA" id="ARBA00022722"/>
    </source>
</evidence>
<name>A0A151JRI3_9HYME</name>
<dbReference type="CDD" id="cd20083">
    <property type="entry name" value="XPF_nuclease_EME"/>
    <property type="match status" value="1"/>
</dbReference>
<gene>
    <name evidence="14" type="ORF">ALC57_00590</name>
</gene>
<feature type="compositionally biased region" description="Basic and acidic residues" evidence="13">
    <location>
        <begin position="95"/>
        <end position="111"/>
    </location>
</feature>
<dbReference type="GO" id="GO:0031297">
    <property type="term" value="P:replication fork processing"/>
    <property type="evidence" value="ECO:0007669"/>
    <property type="project" value="TreeGrafter"/>
</dbReference>
<dbReference type="GO" id="GO:0008821">
    <property type="term" value="F:crossover junction DNA endonuclease activity"/>
    <property type="evidence" value="ECO:0007669"/>
    <property type="project" value="TreeGrafter"/>
</dbReference>
<dbReference type="Gene3D" id="1.10.150.670">
    <property type="entry name" value="Crossover junction endonuclease EME1, DNA-binding domain"/>
    <property type="match status" value="1"/>
</dbReference>
<comment type="subcellular location">
    <subcellularLocation>
        <location evidence="2">Nucleus</location>
    </subcellularLocation>
</comment>
<dbReference type="Pfam" id="PF21292">
    <property type="entry name" value="EME1-MUS81_C"/>
    <property type="match status" value="1"/>
</dbReference>
<accession>A0A151JRI3</accession>
<evidence type="ECO:0000256" key="8">
    <source>
        <dbReference type="ARBA" id="ARBA00022842"/>
    </source>
</evidence>
<keyword evidence="15" id="KW-1185">Reference proteome</keyword>
<evidence type="ECO:0000256" key="12">
    <source>
        <dbReference type="ARBA" id="ARBA00023254"/>
    </source>
</evidence>